<sequence length="37" mass="4340">SVKRVDVLVGTNKDEGTYFLMYEYQRYLGNRANPQIT</sequence>
<dbReference type="AlphaFoldDB" id="A0A8J2KG21"/>
<dbReference type="EMBL" id="CAJVCH010123626">
    <property type="protein sequence ID" value="CAG7725544.1"/>
    <property type="molecule type" value="Genomic_DNA"/>
</dbReference>
<protein>
    <submittedName>
        <fullName evidence="1">Uncharacterized protein</fullName>
    </submittedName>
</protein>
<proteinExistence type="predicted"/>
<feature type="non-terminal residue" evidence="1">
    <location>
        <position position="37"/>
    </location>
</feature>
<evidence type="ECO:0000313" key="1">
    <source>
        <dbReference type="EMBL" id="CAG7725544.1"/>
    </source>
</evidence>
<reference evidence="1" key="1">
    <citation type="submission" date="2021-06" db="EMBL/GenBank/DDBJ databases">
        <authorList>
            <person name="Hodson N. C."/>
            <person name="Mongue J. A."/>
            <person name="Jaron S. K."/>
        </authorList>
    </citation>
    <scope>NUCLEOTIDE SEQUENCE</scope>
</reference>
<keyword evidence="2" id="KW-1185">Reference proteome</keyword>
<dbReference type="OrthoDB" id="9000293at2759"/>
<accession>A0A8J2KG21</accession>
<gene>
    <name evidence="1" type="ORF">AFUS01_LOCUS14498</name>
</gene>
<dbReference type="Proteomes" id="UP000708208">
    <property type="component" value="Unassembled WGS sequence"/>
</dbReference>
<evidence type="ECO:0000313" key="2">
    <source>
        <dbReference type="Proteomes" id="UP000708208"/>
    </source>
</evidence>
<comment type="caution">
    <text evidence="1">The sequence shown here is derived from an EMBL/GenBank/DDBJ whole genome shotgun (WGS) entry which is preliminary data.</text>
</comment>
<organism evidence="1 2">
    <name type="scientific">Allacma fusca</name>
    <dbReference type="NCBI Taxonomy" id="39272"/>
    <lineage>
        <taxon>Eukaryota</taxon>
        <taxon>Metazoa</taxon>
        <taxon>Ecdysozoa</taxon>
        <taxon>Arthropoda</taxon>
        <taxon>Hexapoda</taxon>
        <taxon>Collembola</taxon>
        <taxon>Symphypleona</taxon>
        <taxon>Sminthuridae</taxon>
        <taxon>Allacma</taxon>
    </lineage>
</organism>
<feature type="non-terminal residue" evidence="1">
    <location>
        <position position="1"/>
    </location>
</feature>
<name>A0A8J2KG21_9HEXA</name>